<gene>
    <name evidence="7" type="ORF">FOB26_02640</name>
</gene>
<dbReference type="InterPro" id="IPR001460">
    <property type="entry name" value="PCN-bd_Tpept"/>
</dbReference>
<dbReference type="Gene3D" id="3.30.450.330">
    <property type="match status" value="1"/>
</dbReference>
<keyword evidence="4" id="KW-1133">Transmembrane helix</keyword>
<reference evidence="7" key="1">
    <citation type="submission" date="2019-07" db="EMBL/GenBank/DDBJ databases">
        <title>FDA dAtabase for Regulatory Grade micrObial Sequences (FDA-ARGOS): Supporting development and validation of Infectious Disease Dx tests.</title>
        <authorList>
            <person name="Bachman M."/>
            <person name="Young C."/>
            <person name="Tallon L."/>
            <person name="Sadzewicz L."/>
            <person name="Vavikolanu K."/>
            <person name="Mehta A."/>
            <person name="Aluvathingal J."/>
            <person name="Nadendla S."/>
            <person name="Nandy P."/>
            <person name="Geyer C."/>
            <person name="Yan Y."/>
            <person name="Sichtig H."/>
        </authorList>
    </citation>
    <scope>NUCLEOTIDE SEQUENCE</scope>
    <source>
        <strain evidence="7">FDAARGOS_618</strain>
        <plasmid evidence="7">unnamed3</plasmid>
    </source>
</reference>
<dbReference type="GO" id="GO:0004180">
    <property type="term" value="F:carboxypeptidase activity"/>
    <property type="evidence" value="ECO:0007669"/>
    <property type="project" value="UniProtKB-KW"/>
</dbReference>
<dbReference type="PANTHER" id="PTHR30627:SF1">
    <property type="entry name" value="PEPTIDOGLYCAN D,D-TRANSPEPTIDASE FTSI"/>
    <property type="match status" value="1"/>
</dbReference>
<dbReference type="GO" id="GO:0008658">
    <property type="term" value="F:penicillin binding"/>
    <property type="evidence" value="ECO:0007669"/>
    <property type="project" value="InterPro"/>
</dbReference>
<feature type="domain" description="Penicillin-binding protein dimerisation" evidence="6">
    <location>
        <begin position="81"/>
        <end position="193"/>
    </location>
</feature>
<dbReference type="Gene3D" id="3.40.710.10">
    <property type="entry name" value="DD-peptidase/beta-lactamase superfamily"/>
    <property type="match status" value="1"/>
</dbReference>
<protein>
    <submittedName>
        <fullName evidence="7">Penicillin-binding protein 2</fullName>
    </submittedName>
</protein>
<dbReference type="AlphaFoldDB" id="A0AA44EGH3"/>
<dbReference type="InterPro" id="IPR005311">
    <property type="entry name" value="PBP_dimer"/>
</dbReference>
<keyword evidence="2" id="KW-0645">Protease</keyword>
<keyword evidence="2" id="KW-0121">Carboxypeptidase</keyword>
<geneLocation type="plasmid" evidence="7">
    <name>unnamed3</name>
</geneLocation>
<dbReference type="EMBL" id="JABRWM010000003">
    <property type="protein sequence ID" value="NRF18048.1"/>
    <property type="molecule type" value="Genomic_DNA"/>
</dbReference>
<keyword evidence="7" id="KW-0614">Plasmid</keyword>
<evidence type="ECO:0000256" key="4">
    <source>
        <dbReference type="SAM" id="Phobius"/>
    </source>
</evidence>
<name>A0AA44EGH3_9HYPH</name>
<sequence>MSVISRIIAVKKKGHVEAPAKGTKSFRHHGDAMKRQANARQRLGILIGAFAVMFAVVGGRLVQYGIANPIVTGSIPPQNSVASRPDIVDRNGELLATDLNMVSLYADPRKIVDPDEVVEKLAVVIPNLDWGDTYKKLRSKTGFQWLRRQLTPRQQADILALGIPGVGFRPEKRRFYPGGVTASHIVGHVNVDNQGLAGMERYLDQQGLSDLRAAGMTSDMPLEPVKLSIDLRVQSIVRDIVQSAMTNYKAEAAGAVIIDVETGEVLAMASVPDYDPNQPSRTLADGTIDKEYEKGWFNRISNATFEMGSTFKSFTLAMGLDEGKINLNSVVDASRPIRMGGFTIKDFKGKNRPLSIPEVFQYSSNIGTAAVADRVGIEGHQQFLTKLGLLNKVETEMPGVAIPTQPRVWKKINSVTISFGHGVATTPLQTAVAAAALMNGGDLIPPTFLTRSKEQADSLKKKVIKDQTSADMRYLYNWNGLKGSGRSAQVEGFHVGGKTGTADKVINGRYAKDINFNAFVAAFPMDKPRYVALSIIDAPISGEHGGRTAASTAAPMMKQIIGRTAALLGVTPRFGDPDAQTLLVNY</sequence>
<proteinExistence type="predicted"/>
<keyword evidence="3 4" id="KW-0472">Membrane</keyword>
<evidence type="ECO:0000256" key="1">
    <source>
        <dbReference type="ARBA" id="ARBA00004370"/>
    </source>
</evidence>
<feature type="domain" description="Penicillin-binding protein transpeptidase" evidence="5">
    <location>
        <begin position="254"/>
        <end position="558"/>
    </location>
</feature>
<keyword evidence="4" id="KW-0812">Transmembrane</keyword>
<evidence type="ECO:0000256" key="2">
    <source>
        <dbReference type="ARBA" id="ARBA00022645"/>
    </source>
</evidence>
<organism evidence="7 8">
    <name type="scientific">Agrobacterium pusense</name>
    <dbReference type="NCBI Taxonomy" id="648995"/>
    <lineage>
        <taxon>Bacteria</taxon>
        <taxon>Pseudomonadati</taxon>
        <taxon>Pseudomonadota</taxon>
        <taxon>Alphaproteobacteria</taxon>
        <taxon>Hyphomicrobiales</taxon>
        <taxon>Rhizobiaceae</taxon>
        <taxon>Rhizobium/Agrobacterium group</taxon>
        <taxon>Agrobacterium</taxon>
    </lineage>
</organism>
<dbReference type="Gene3D" id="3.90.1310.10">
    <property type="entry name" value="Penicillin-binding protein 2a (Domain 2)"/>
    <property type="match status" value="1"/>
</dbReference>
<keyword evidence="8" id="KW-1185">Reference proteome</keyword>
<dbReference type="SUPFAM" id="SSF56519">
    <property type="entry name" value="Penicillin binding protein dimerisation domain"/>
    <property type="match status" value="1"/>
</dbReference>
<evidence type="ECO:0000259" key="6">
    <source>
        <dbReference type="Pfam" id="PF03717"/>
    </source>
</evidence>
<accession>A0AA44EGH3</accession>
<comment type="subcellular location">
    <subcellularLocation>
        <location evidence="1">Membrane</location>
    </subcellularLocation>
</comment>
<dbReference type="Proteomes" id="UP001155820">
    <property type="component" value="Unassembled WGS sequence"/>
</dbReference>
<dbReference type="InterPro" id="IPR012338">
    <property type="entry name" value="Beta-lactam/transpept-like"/>
</dbReference>
<dbReference type="SUPFAM" id="SSF56601">
    <property type="entry name" value="beta-lactamase/transpeptidase-like"/>
    <property type="match status" value="1"/>
</dbReference>
<dbReference type="Pfam" id="PF03717">
    <property type="entry name" value="PBP_dimer"/>
    <property type="match status" value="1"/>
</dbReference>
<evidence type="ECO:0000313" key="7">
    <source>
        <dbReference type="EMBL" id="NRF18048.1"/>
    </source>
</evidence>
<dbReference type="GO" id="GO:0005886">
    <property type="term" value="C:plasma membrane"/>
    <property type="evidence" value="ECO:0007669"/>
    <property type="project" value="TreeGrafter"/>
</dbReference>
<dbReference type="GO" id="GO:0071555">
    <property type="term" value="P:cell wall organization"/>
    <property type="evidence" value="ECO:0007669"/>
    <property type="project" value="TreeGrafter"/>
</dbReference>
<dbReference type="InterPro" id="IPR050515">
    <property type="entry name" value="Beta-lactam/transpept"/>
</dbReference>
<evidence type="ECO:0000259" key="5">
    <source>
        <dbReference type="Pfam" id="PF00905"/>
    </source>
</evidence>
<dbReference type="PANTHER" id="PTHR30627">
    <property type="entry name" value="PEPTIDOGLYCAN D,D-TRANSPEPTIDASE"/>
    <property type="match status" value="1"/>
</dbReference>
<feature type="transmembrane region" description="Helical" evidence="4">
    <location>
        <begin position="43"/>
        <end position="62"/>
    </location>
</feature>
<keyword evidence="2" id="KW-0378">Hydrolase</keyword>
<comment type="caution">
    <text evidence="7">The sequence shown here is derived from an EMBL/GenBank/DDBJ whole genome shotgun (WGS) entry which is preliminary data.</text>
</comment>
<dbReference type="InterPro" id="IPR036138">
    <property type="entry name" value="PBP_dimer_sf"/>
</dbReference>
<evidence type="ECO:0000313" key="8">
    <source>
        <dbReference type="Proteomes" id="UP001155820"/>
    </source>
</evidence>
<dbReference type="Pfam" id="PF00905">
    <property type="entry name" value="Transpeptidase"/>
    <property type="match status" value="1"/>
</dbReference>
<evidence type="ECO:0000256" key="3">
    <source>
        <dbReference type="ARBA" id="ARBA00023136"/>
    </source>
</evidence>
<dbReference type="RefSeq" id="WP_172873380.1">
    <property type="nucleotide sequence ID" value="NZ_JABRWL010000004.1"/>
</dbReference>